<evidence type="ECO:0000256" key="2">
    <source>
        <dbReference type="ARBA" id="ARBA00022801"/>
    </source>
</evidence>
<proteinExistence type="predicted"/>
<keyword evidence="3" id="KW-0269">Exonuclease</keyword>
<dbReference type="AlphaFoldDB" id="A0AAE4ANM3"/>
<feature type="domain" description="S1 motif" evidence="4">
    <location>
        <begin position="558"/>
        <end position="639"/>
    </location>
</feature>
<dbReference type="Proteomes" id="UP001238163">
    <property type="component" value="Unassembled WGS sequence"/>
</dbReference>
<dbReference type="SMART" id="SM00955">
    <property type="entry name" value="RNB"/>
    <property type="match status" value="1"/>
</dbReference>
<dbReference type="InterPro" id="IPR050180">
    <property type="entry name" value="RNR_Ribonuclease"/>
</dbReference>
<dbReference type="EC" id="3.1.-.-" evidence="5"/>
<dbReference type="GO" id="GO:0004527">
    <property type="term" value="F:exonuclease activity"/>
    <property type="evidence" value="ECO:0007669"/>
    <property type="project" value="UniProtKB-KW"/>
</dbReference>
<protein>
    <submittedName>
        <fullName evidence="5">Ribonuclease R</fullName>
        <ecNumber evidence="5">3.1.-.-</ecNumber>
    </submittedName>
</protein>
<evidence type="ECO:0000259" key="4">
    <source>
        <dbReference type="PROSITE" id="PS50126"/>
    </source>
</evidence>
<dbReference type="Pfam" id="PF00773">
    <property type="entry name" value="RNB"/>
    <property type="match status" value="1"/>
</dbReference>
<dbReference type="GO" id="GO:0003723">
    <property type="term" value="F:RNA binding"/>
    <property type="evidence" value="ECO:0007669"/>
    <property type="project" value="InterPro"/>
</dbReference>
<dbReference type="SUPFAM" id="SSF50249">
    <property type="entry name" value="Nucleic acid-binding proteins"/>
    <property type="match status" value="3"/>
</dbReference>
<gene>
    <name evidence="5" type="ORF">J3R75_002531</name>
</gene>
<comment type="caution">
    <text evidence="5">The sequence shown here is derived from an EMBL/GenBank/DDBJ whole genome shotgun (WGS) entry which is preliminary data.</text>
</comment>
<reference evidence="5" key="1">
    <citation type="submission" date="2023-07" db="EMBL/GenBank/DDBJ databases">
        <title>Genomic Encyclopedia of Type Strains, Phase IV (KMG-IV): sequencing the most valuable type-strain genomes for metagenomic binning, comparative biology and taxonomic classification.</title>
        <authorList>
            <person name="Goeker M."/>
        </authorList>
    </citation>
    <scope>NUCLEOTIDE SEQUENCE</scope>
    <source>
        <strain evidence="5">DSM 24202</strain>
    </source>
</reference>
<organism evidence="5 6">
    <name type="scientific">Oligosphaera ethanolica</name>
    <dbReference type="NCBI Taxonomy" id="760260"/>
    <lineage>
        <taxon>Bacteria</taxon>
        <taxon>Pseudomonadati</taxon>
        <taxon>Lentisphaerota</taxon>
        <taxon>Oligosphaeria</taxon>
        <taxon>Oligosphaerales</taxon>
        <taxon>Oligosphaeraceae</taxon>
        <taxon>Oligosphaera</taxon>
    </lineage>
</organism>
<dbReference type="PANTHER" id="PTHR23355">
    <property type="entry name" value="RIBONUCLEASE"/>
    <property type="match status" value="1"/>
</dbReference>
<name>A0AAE4ANM3_9BACT</name>
<dbReference type="InterPro" id="IPR012340">
    <property type="entry name" value="NA-bd_OB-fold"/>
</dbReference>
<dbReference type="PROSITE" id="PS50126">
    <property type="entry name" value="S1"/>
    <property type="match status" value="1"/>
</dbReference>
<dbReference type="InterPro" id="IPR011129">
    <property type="entry name" value="CSD"/>
</dbReference>
<keyword evidence="1" id="KW-0540">Nuclease</keyword>
<dbReference type="GO" id="GO:0004540">
    <property type="term" value="F:RNA nuclease activity"/>
    <property type="evidence" value="ECO:0007669"/>
    <property type="project" value="InterPro"/>
</dbReference>
<evidence type="ECO:0000313" key="5">
    <source>
        <dbReference type="EMBL" id="MDQ0290424.1"/>
    </source>
</evidence>
<dbReference type="InterPro" id="IPR003029">
    <property type="entry name" value="S1_domain"/>
</dbReference>
<dbReference type="GO" id="GO:0006402">
    <property type="term" value="P:mRNA catabolic process"/>
    <property type="evidence" value="ECO:0007669"/>
    <property type="project" value="TreeGrafter"/>
</dbReference>
<evidence type="ECO:0000256" key="1">
    <source>
        <dbReference type="ARBA" id="ARBA00022722"/>
    </source>
</evidence>
<dbReference type="SMART" id="SM00357">
    <property type="entry name" value="CSP"/>
    <property type="match status" value="1"/>
</dbReference>
<evidence type="ECO:0000313" key="6">
    <source>
        <dbReference type="Proteomes" id="UP001238163"/>
    </source>
</evidence>
<dbReference type="Gene3D" id="2.40.50.140">
    <property type="entry name" value="Nucleic acid-binding proteins"/>
    <property type="match status" value="2"/>
</dbReference>
<accession>A0AAE4ANM3</accession>
<dbReference type="InterPro" id="IPR013223">
    <property type="entry name" value="RNase_B_OB_dom"/>
</dbReference>
<keyword evidence="2 5" id="KW-0378">Hydrolase</keyword>
<evidence type="ECO:0000256" key="3">
    <source>
        <dbReference type="ARBA" id="ARBA00022839"/>
    </source>
</evidence>
<dbReference type="Pfam" id="PF08206">
    <property type="entry name" value="OB_RNB"/>
    <property type="match status" value="1"/>
</dbReference>
<dbReference type="InterPro" id="IPR001900">
    <property type="entry name" value="RNase_II/R"/>
</dbReference>
<keyword evidence="6" id="KW-1185">Reference proteome</keyword>
<dbReference type="GO" id="GO:0005829">
    <property type="term" value="C:cytosol"/>
    <property type="evidence" value="ECO:0007669"/>
    <property type="project" value="UniProtKB-ARBA"/>
</dbReference>
<dbReference type="EMBL" id="JAUSVL010000001">
    <property type="protein sequence ID" value="MDQ0290424.1"/>
    <property type="molecule type" value="Genomic_DNA"/>
</dbReference>
<sequence length="641" mass="70379">MLVAGVIQMTTKGFGFVNQDGDDNKDIFIPAGRNQSAFSGDRVMVRITANDDARGPVGEVAKVLERGHEEIVGCFGVTDDGYGVRPLRRELPAFIPLIAGDGDAALANGVQPGDWVLVELLHHDSDSSKAQAKLLRRLQKSGTVSGDLVAIMSEYDLPKPYTAAYENAALAQEPLPVAREDCTKLATVTVDPLDARDFDDALSLTPTAEPGVVTVGVHIADVACLIPMDEKLDLAARSRGFTAYLPGKTLPMLPSSLATDRCSLRENEDRLAHTVFIDIETTTGVVRSYRRAHTLIRVRQRLAYEEVERVLESKKHDVSLKPGVEKLLRELSACAEKMRQKRQEEELFLPLAVPEMRVICAGKPPRVVGIQKSEGSPSHEMIEEFMLAANVCVAHEMLKRKIPGVYRNHAAPEPEILEGFAAQAGVMLHRKAPKLRKRPGLVKFLRDLGAGASASMLSFSLLRILPRAEYGVESQGHFGLGKDLYCHFTSPIRRYTDLLVHQQLLALDQGRSPRPGTMLTDYVARCNALEANVDQACYALADRLKVRYLLDQQEGNAALPITGLVSRVTAAGLNIYLPDLGLMGFVPVRSLGAGPWQFVAERYALENRRSSKRYRCGDELSLRIKDADVVRGELELAPVGH</sequence>
<dbReference type="PANTHER" id="PTHR23355:SF9">
    <property type="entry name" value="DIS3-LIKE EXONUCLEASE 2"/>
    <property type="match status" value="1"/>
</dbReference>